<evidence type="ECO:0000313" key="1">
    <source>
        <dbReference type="EMBL" id="KAJ8718467.1"/>
    </source>
</evidence>
<protein>
    <submittedName>
        <fullName evidence="1">Uncharacterized protein</fullName>
    </submittedName>
</protein>
<evidence type="ECO:0000313" key="2">
    <source>
        <dbReference type="Proteomes" id="UP001231649"/>
    </source>
</evidence>
<accession>A0ACC2QJ33</accession>
<dbReference type="EMBL" id="CM056789">
    <property type="protein sequence ID" value="KAJ8718467.1"/>
    <property type="molecule type" value="Genomic_DNA"/>
</dbReference>
<dbReference type="Proteomes" id="UP001231649">
    <property type="component" value="Chromosome 13"/>
</dbReference>
<keyword evidence="2" id="KW-1185">Reference proteome</keyword>
<name>A0ACC2QJ33_9NEOP</name>
<gene>
    <name evidence="1" type="ORF">PYW08_002704</name>
</gene>
<organism evidence="1 2">
    <name type="scientific">Mythimna loreyi</name>
    <dbReference type="NCBI Taxonomy" id="667449"/>
    <lineage>
        <taxon>Eukaryota</taxon>
        <taxon>Metazoa</taxon>
        <taxon>Ecdysozoa</taxon>
        <taxon>Arthropoda</taxon>
        <taxon>Hexapoda</taxon>
        <taxon>Insecta</taxon>
        <taxon>Pterygota</taxon>
        <taxon>Neoptera</taxon>
        <taxon>Endopterygota</taxon>
        <taxon>Lepidoptera</taxon>
        <taxon>Glossata</taxon>
        <taxon>Ditrysia</taxon>
        <taxon>Noctuoidea</taxon>
        <taxon>Noctuidae</taxon>
        <taxon>Noctuinae</taxon>
        <taxon>Hadenini</taxon>
        <taxon>Mythimna</taxon>
    </lineage>
</organism>
<comment type="caution">
    <text evidence="1">The sequence shown here is derived from an EMBL/GenBank/DDBJ whole genome shotgun (WGS) entry which is preliminary data.</text>
</comment>
<proteinExistence type="predicted"/>
<sequence>MRVAECRVLRKMDVRCSLFKLLLFQLLVAWCGAKHVTIDLAGDAAAGDLDNDVQESIRNLLHTGIYSHRHLDTSKVQVVHPVKVTRHGELVSHAVDHAHAHGHARARRDLHFTEHLQPHAVHYNLTVDGRELRLDLRPSVTFITPGMVVERHHVGSRTREPPHVDSTACHYTGSVRGQPMSSVALSACDGLAGLLRTEHGEYWIEPSKQIPKDSLEPRPHVIFRRSAVDKVEAWHRAKREVDNRMRNNPPMKRNSHEKNTQQNYNKRTRPISAKRYREYKLAADKRRREFLEERRRRMLMMRKNPTEYRRHQNILRMEERRLQQSSPKSSSKSTSKSNSIENSKSASWEARRNRNRFSDEQRLRRIRNRRRRKRSKNCATKQPTYQWRRQNLLTEKGTTQHNNDHSNQVQSHPRYPHHHNSVHAQDGASRRTRSVSKPRHVEVLLVADKSMTDFHGGSLETYLLTIMNMVSSLYMDPSIGNYIKVVIVKIILVEQIAAAPDLEVSANADITLASFCRWQHLLNPEDDHDPHHHDVAILVTRQDICSQHDAPCSTLGVAHVAGMCKPDRSCSVNEDNGIMLAHTITHELGHNFGLYHDTEKIGCHRREGSTLHIMTPIFESDTVQVAWSRCSKRDVTNFLDAGLGECLSDRPSQKPLYVYPEVPAGVTFDAAYQCHLQFGAEAVVCTKPTELCLHLWCQVNNVCKSMLRPAAPGTTCGTDMWCQNQTCVPRTPSPKPRNGEWGPWSEWSECSRTCGAGVSTQSRECNNPEPNNNGNYCIGDRSRYKICNTDPCPINEPSFREVQCSKHNNMTYGNETIAEWIPYFDQDKPCELQCVARDGSDVEMLGGFVADGTPCRQSVGARDMCIAGVCYKVGCDWIVGSELEEDKCGVCGGNGSACKTVQGIYSKGTTKQSGFSEVAVIPAGSRNVKIQEKVNPGNYITIKSAKSNKIYLNGTRNATLTEYFVAGTPAIYERDRDWEKVRIVGPLKEDIKVYQMIYRGRHRNPGVTYQYTVDRQRMKRRYKYRVSEWSACSVSCGLGYMRRNHECVDEHNRAVEQSQCYHIEPPRHEALMQQCKQPACPPHTLRTHWWVGAWNPCSKPCHMPGEEATKQRGVYCVDKVSNKVIDDSECDILIKPVSTIKCADVPAC</sequence>
<reference evidence="1" key="1">
    <citation type="submission" date="2023-03" db="EMBL/GenBank/DDBJ databases">
        <title>Chromosome-level genomes of two armyworms, Mythimna separata and Mythimna loreyi, provide insights into the biosynthesis and reception of sex pheromones.</title>
        <authorList>
            <person name="Zhao H."/>
        </authorList>
    </citation>
    <scope>NUCLEOTIDE SEQUENCE</scope>
    <source>
        <strain evidence="1">BeijingLab</strain>
    </source>
</reference>